<dbReference type="AlphaFoldDB" id="A0A256G642"/>
<evidence type="ECO:0000313" key="2">
    <source>
        <dbReference type="Proteomes" id="UP000216188"/>
    </source>
</evidence>
<organism evidence="1 2">
    <name type="scientific">Brucella pseudogrignonensis</name>
    <dbReference type="NCBI Taxonomy" id="419475"/>
    <lineage>
        <taxon>Bacteria</taxon>
        <taxon>Pseudomonadati</taxon>
        <taxon>Pseudomonadota</taxon>
        <taxon>Alphaproteobacteria</taxon>
        <taxon>Hyphomicrobiales</taxon>
        <taxon>Brucellaceae</taxon>
        <taxon>Brucella/Ochrobactrum group</taxon>
        <taxon>Brucella</taxon>
    </lineage>
</organism>
<dbReference type="EMBL" id="NNRM01000044">
    <property type="protein sequence ID" value="OYR22544.1"/>
    <property type="molecule type" value="Genomic_DNA"/>
</dbReference>
<evidence type="ECO:0000313" key="1">
    <source>
        <dbReference type="EMBL" id="OYR22544.1"/>
    </source>
</evidence>
<keyword evidence="2" id="KW-1185">Reference proteome</keyword>
<name>A0A256G642_9HYPH</name>
<protein>
    <submittedName>
        <fullName evidence="1">Uncharacterized protein</fullName>
    </submittedName>
</protein>
<reference evidence="1 2" key="1">
    <citation type="submission" date="2017-07" db="EMBL/GenBank/DDBJ databases">
        <title>Phylogenetic study on the rhizospheric bacterium Ochrobactrum sp. A44.</title>
        <authorList>
            <person name="Krzyzanowska D.M."/>
            <person name="Ossowicki A."/>
            <person name="Rajewska M."/>
            <person name="Maciag T."/>
            <person name="Kaczynski Z."/>
            <person name="Czerwicka M."/>
            <person name="Jafra S."/>
        </authorList>
    </citation>
    <scope>NUCLEOTIDE SEQUENCE [LARGE SCALE GENOMIC DNA]</scope>
    <source>
        <strain evidence="1 2">CCUG 30717</strain>
    </source>
</reference>
<accession>A0A256G642</accession>
<proteinExistence type="predicted"/>
<dbReference type="Proteomes" id="UP000216188">
    <property type="component" value="Unassembled WGS sequence"/>
</dbReference>
<gene>
    <name evidence="1" type="ORF">CEV34_4376</name>
</gene>
<comment type="caution">
    <text evidence="1">The sequence shown here is derived from an EMBL/GenBank/DDBJ whole genome shotgun (WGS) entry which is preliminary data.</text>
</comment>
<sequence length="39" mass="4438">MLGYRPTFKIGSGVMVKEFHQFKAITNPVQPGMCFARHL</sequence>